<evidence type="ECO:0008006" key="4">
    <source>
        <dbReference type="Google" id="ProtNLM"/>
    </source>
</evidence>
<feature type="region of interest" description="Disordered" evidence="1">
    <location>
        <begin position="1"/>
        <end position="46"/>
    </location>
</feature>
<reference evidence="2 3" key="1">
    <citation type="journal article" date="2012" name="Plant Cell">
        <title>Genome comparison of barley and maize smut fungi reveals targeted loss of RNA silencing components and species-specific presence of transposable elements.</title>
        <authorList>
            <person name="Laurie J.D."/>
            <person name="Ali S."/>
            <person name="Linning R."/>
            <person name="Mannhaupt G."/>
            <person name="Wong P."/>
            <person name="Gueldener U."/>
            <person name="Muensterkoetter M."/>
            <person name="Moore R."/>
            <person name="Kahmann R."/>
            <person name="Bakkeren G."/>
            <person name="Schirawski J."/>
        </authorList>
    </citation>
    <scope>NUCLEOTIDE SEQUENCE [LARGE SCALE GENOMIC DNA]</scope>
    <source>
        <strain evidence="3">Uh4875-4</strain>
    </source>
</reference>
<dbReference type="EMBL" id="CAGI01000019">
    <property type="protein sequence ID" value="CCF47920.1"/>
    <property type="molecule type" value="Genomic_DNA"/>
</dbReference>
<keyword evidence="3" id="KW-1185">Reference proteome</keyword>
<evidence type="ECO:0000313" key="2">
    <source>
        <dbReference type="EMBL" id="CCF47920.1"/>
    </source>
</evidence>
<dbReference type="HOGENOM" id="CLU_447032_0_0_1"/>
<organism evidence="2 3">
    <name type="scientific">Ustilago hordei</name>
    <name type="common">Barley covered smut fungus</name>
    <dbReference type="NCBI Taxonomy" id="120017"/>
    <lineage>
        <taxon>Eukaryota</taxon>
        <taxon>Fungi</taxon>
        <taxon>Dikarya</taxon>
        <taxon>Basidiomycota</taxon>
        <taxon>Ustilaginomycotina</taxon>
        <taxon>Ustilaginomycetes</taxon>
        <taxon>Ustilaginales</taxon>
        <taxon>Ustilaginaceae</taxon>
        <taxon>Ustilago</taxon>
    </lineage>
</organism>
<evidence type="ECO:0000313" key="3">
    <source>
        <dbReference type="Proteomes" id="UP000006174"/>
    </source>
</evidence>
<gene>
    <name evidence="2" type="ORF">UHOR_00896</name>
</gene>
<sequence>MDMQHSQRSPTSSNLPPSSLSFPSMSFPTPRQITDGTVGGDIPEGEPPMLPHFSYVKIQNRIMALENSIDLQFTKLDSMVKTLSSETQAALHHQVTQFDDGLKKLMADMKEGWVKVVQETDTFGAAVRQKNDDMAQQLGDLMSKVTALSEHDKERLKQLTDTINAQFSIVGEQLFAKLQEELTSLQAEHKSSIKQAIHGVYDAIDELRASVAKETPAIAQDDFVSYVPQPSDVVDLGDHIKQEDPKHLPLATKEGKSWADIIAAQEVKVQQAPAPAATSPPGLPLHQQQPPNLQTFDSSGSQLLSLWLKDSIGWYHGLHSICEVQGITLTYAGFRKAFLEDFVEPNPAVTAHAMIKSIMFKNMDQYIMAFHNSQVVAPPNEITDGKWINRFLEKVPLPKYDPFVMRVEEKQVKSFQEVLQMALVYETRLKQMSHCTGLTPRSSLTMPAPAPTRPPGNSRFRQGFARGMRAPLALSVAKKEGDRPSCTPRLQPPAENDEIKQLCICYQCHKKAEDFVEFLRSEGVEFESEDFPAQNITTAGELVNVTQQVVMPMTIQGEPIWLAAWVIPLHDELDFSFIAGQPFLLDAEATFRFALTDEGYPNMGLLLFLNG</sequence>
<name>I2FLX7_USTHO</name>
<comment type="caution">
    <text evidence="2">The sequence shown here is derived from an EMBL/GenBank/DDBJ whole genome shotgun (WGS) entry which is preliminary data.</text>
</comment>
<accession>I2FLX7</accession>
<dbReference type="Gene3D" id="1.20.5.1230">
    <property type="entry name" value="Apolipoprotein A-I"/>
    <property type="match status" value="1"/>
</dbReference>
<dbReference type="AlphaFoldDB" id="I2FLX7"/>
<feature type="compositionally biased region" description="Low complexity" evidence="1">
    <location>
        <begin position="9"/>
        <end position="30"/>
    </location>
</feature>
<protein>
    <recommendedName>
        <fullName evidence="4">Retrotransposon gag domain-containing protein</fullName>
    </recommendedName>
</protein>
<evidence type="ECO:0000256" key="1">
    <source>
        <dbReference type="SAM" id="MobiDB-lite"/>
    </source>
</evidence>
<dbReference type="Proteomes" id="UP000006174">
    <property type="component" value="Unassembled WGS sequence"/>
</dbReference>
<proteinExistence type="predicted"/>